<dbReference type="EMBL" id="JBHSWE010000001">
    <property type="protein sequence ID" value="MFC6671588.1"/>
    <property type="molecule type" value="Genomic_DNA"/>
</dbReference>
<evidence type="ECO:0008006" key="3">
    <source>
        <dbReference type="Google" id="ProtNLM"/>
    </source>
</evidence>
<protein>
    <recommendedName>
        <fullName evidence="3">Transposase DDE domain-containing protein</fullName>
    </recommendedName>
</protein>
<organism evidence="1 2">
    <name type="scientific">Marinobacterium aestuariivivens</name>
    <dbReference type="NCBI Taxonomy" id="1698799"/>
    <lineage>
        <taxon>Bacteria</taxon>
        <taxon>Pseudomonadati</taxon>
        <taxon>Pseudomonadota</taxon>
        <taxon>Gammaproteobacteria</taxon>
        <taxon>Oceanospirillales</taxon>
        <taxon>Oceanospirillaceae</taxon>
        <taxon>Marinobacterium</taxon>
    </lineage>
</organism>
<comment type="caution">
    <text evidence="1">The sequence shown here is derived from an EMBL/GenBank/DDBJ whole genome shotgun (WGS) entry which is preliminary data.</text>
</comment>
<evidence type="ECO:0000313" key="1">
    <source>
        <dbReference type="EMBL" id="MFC6671588.1"/>
    </source>
</evidence>
<reference evidence="2" key="1">
    <citation type="journal article" date="2019" name="Int. J. Syst. Evol. Microbiol.">
        <title>The Global Catalogue of Microorganisms (GCM) 10K type strain sequencing project: providing services to taxonomists for standard genome sequencing and annotation.</title>
        <authorList>
            <consortium name="The Broad Institute Genomics Platform"/>
            <consortium name="The Broad Institute Genome Sequencing Center for Infectious Disease"/>
            <person name="Wu L."/>
            <person name="Ma J."/>
        </authorList>
    </citation>
    <scope>NUCLEOTIDE SEQUENCE [LARGE SCALE GENOMIC DNA]</scope>
    <source>
        <strain evidence="2">NBRC 111756</strain>
    </source>
</reference>
<dbReference type="Proteomes" id="UP001596422">
    <property type="component" value="Unassembled WGS sequence"/>
</dbReference>
<keyword evidence="2" id="KW-1185">Reference proteome</keyword>
<sequence>MRTADLLQFNFRLLLRQRFRSAMSLLAIDASRVAANRPMAGGDHAHR</sequence>
<evidence type="ECO:0000313" key="2">
    <source>
        <dbReference type="Proteomes" id="UP001596422"/>
    </source>
</evidence>
<name>A0ABW2A2B5_9GAMM</name>
<dbReference type="RefSeq" id="WP_379910090.1">
    <property type="nucleotide sequence ID" value="NZ_JBHSWE010000001.1"/>
</dbReference>
<gene>
    <name evidence="1" type="ORF">ACFQDL_17050</name>
</gene>
<accession>A0ABW2A2B5</accession>
<proteinExistence type="predicted"/>